<gene>
    <name evidence="1" type="ORF">SDC9_80385</name>
</gene>
<protein>
    <submittedName>
        <fullName evidence="1">Uncharacterized protein</fullName>
    </submittedName>
</protein>
<comment type="caution">
    <text evidence="1">The sequence shown here is derived from an EMBL/GenBank/DDBJ whole genome shotgun (WGS) entry which is preliminary data.</text>
</comment>
<dbReference type="AlphaFoldDB" id="A0A644YZ29"/>
<reference evidence="1" key="1">
    <citation type="submission" date="2019-08" db="EMBL/GenBank/DDBJ databases">
        <authorList>
            <person name="Kucharzyk K."/>
            <person name="Murdoch R.W."/>
            <person name="Higgins S."/>
            <person name="Loffler F."/>
        </authorList>
    </citation>
    <scope>NUCLEOTIDE SEQUENCE</scope>
</reference>
<dbReference type="EMBL" id="VSSQ01006769">
    <property type="protein sequence ID" value="MPM33806.1"/>
    <property type="molecule type" value="Genomic_DNA"/>
</dbReference>
<name>A0A644YZ29_9ZZZZ</name>
<proteinExistence type="predicted"/>
<evidence type="ECO:0000313" key="1">
    <source>
        <dbReference type="EMBL" id="MPM33806.1"/>
    </source>
</evidence>
<sequence length="179" mass="21039">MYYVGKCRFVSVNIIFKGLWTYNVNVPPKNRKESEKKIPISHLNENEYTHVHGEIQIIINGKVLPSFGIDSPDDVCFGYWIEMFTKLFEVFNMGLCQYTIEGGDQGKPAYKFEKEGDCVYFSIVDSMLGGKRDPDWQRIEFSYRDLKKAFLEFKNRFIDTIRVCAPQMVDYWSKKFGIY</sequence>
<organism evidence="1">
    <name type="scientific">bioreactor metagenome</name>
    <dbReference type="NCBI Taxonomy" id="1076179"/>
    <lineage>
        <taxon>unclassified sequences</taxon>
        <taxon>metagenomes</taxon>
        <taxon>ecological metagenomes</taxon>
    </lineage>
</organism>
<accession>A0A644YZ29</accession>